<feature type="compositionally biased region" description="Basic and acidic residues" evidence="1">
    <location>
        <begin position="616"/>
        <end position="630"/>
    </location>
</feature>
<feature type="compositionally biased region" description="Polar residues" evidence="1">
    <location>
        <begin position="360"/>
        <end position="384"/>
    </location>
</feature>
<dbReference type="OrthoDB" id="4097064at2759"/>
<feature type="compositionally biased region" description="Basic and acidic residues" evidence="1">
    <location>
        <begin position="155"/>
        <end position="175"/>
    </location>
</feature>
<dbReference type="STRING" id="294746.A5DCL6"/>
<feature type="compositionally biased region" description="Basic residues" evidence="1">
    <location>
        <begin position="697"/>
        <end position="707"/>
    </location>
</feature>
<dbReference type="FunCoup" id="A5DCL6">
    <property type="interactions" value="107"/>
</dbReference>
<dbReference type="GO" id="GO:0140849">
    <property type="term" value="F:ATP-dependent H2AZ histone chaperone activity"/>
    <property type="evidence" value="ECO:0007669"/>
    <property type="project" value="InterPro"/>
</dbReference>
<dbReference type="PANTHER" id="PTHR28108">
    <property type="entry name" value="SWR1-COMPLEX PROTEIN 3"/>
    <property type="match status" value="1"/>
</dbReference>
<dbReference type="HOGENOM" id="CLU_008595_1_0_1"/>
<feature type="compositionally biased region" description="Basic and acidic residues" evidence="1">
    <location>
        <begin position="583"/>
        <end position="609"/>
    </location>
</feature>
<feature type="compositionally biased region" description="Pro residues" evidence="1">
    <location>
        <begin position="194"/>
        <end position="204"/>
    </location>
</feature>
<feature type="compositionally biased region" description="Pro residues" evidence="1">
    <location>
        <begin position="299"/>
        <end position="309"/>
    </location>
</feature>
<dbReference type="EMBL" id="CH408155">
    <property type="protein sequence ID" value="EDK36923.2"/>
    <property type="molecule type" value="Genomic_DNA"/>
</dbReference>
<evidence type="ECO:0000259" key="3">
    <source>
        <dbReference type="Pfam" id="PF26242"/>
    </source>
</evidence>
<feature type="domain" description="Swc3 C-terminal" evidence="3">
    <location>
        <begin position="495"/>
        <end position="598"/>
    </location>
</feature>
<dbReference type="InterPro" id="IPR037651">
    <property type="entry name" value="Swc3"/>
</dbReference>
<protein>
    <recommendedName>
        <fullName evidence="6">SWR1-complex protein 3</fullName>
    </recommendedName>
</protein>
<feature type="compositionally biased region" description="Basic and acidic residues" evidence="1">
    <location>
        <begin position="825"/>
        <end position="834"/>
    </location>
</feature>
<dbReference type="AlphaFoldDB" id="A5DCL6"/>
<dbReference type="Proteomes" id="UP000001997">
    <property type="component" value="Unassembled WGS sequence"/>
</dbReference>
<dbReference type="InterPro" id="IPR057558">
    <property type="entry name" value="Swc3_dom"/>
</dbReference>
<evidence type="ECO:0000313" key="4">
    <source>
        <dbReference type="EMBL" id="EDK36923.2"/>
    </source>
</evidence>
<dbReference type="OMA" id="MQKMCDC"/>
<feature type="region of interest" description="Disordered" evidence="1">
    <location>
        <begin position="812"/>
        <end position="834"/>
    </location>
</feature>
<feature type="compositionally biased region" description="Basic and acidic residues" evidence="1">
    <location>
        <begin position="664"/>
        <end position="675"/>
    </location>
</feature>
<dbReference type="eggNOG" id="ENOG502QWM7">
    <property type="taxonomic scope" value="Eukaryota"/>
</dbReference>
<feature type="compositionally biased region" description="Low complexity" evidence="1">
    <location>
        <begin position="333"/>
        <end position="342"/>
    </location>
</feature>
<evidence type="ECO:0000256" key="1">
    <source>
        <dbReference type="SAM" id="MobiDB-lite"/>
    </source>
</evidence>
<dbReference type="Pfam" id="PF26242">
    <property type="entry name" value="Swc3_C"/>
    <property type="match status" value="2"/>
</dbReference>
<accession>A5DCL6</accession>
<dbReference type="GO" id="GO:0000812">
    <property type="term" value="C:Swr1 complex"/>
    <property type="evidence" value="ECO:0007669"/>
    <property type="project" value="InterPro"/>
</dbReference>
<gene>
    <name evidence="4" type="ORF">PGUG_01021</name>
</gene>
<dbReference type="Pfam" id="PF24707">
    <property type="entry name" value="Swc3"/>
    <property type="match status" value="1"/>
</dbReference>
<feature type="domain" description="Swc3 C-terminal" evidence="3">
    <location>
        <begin position="725"/>
        <end position="799"/>
    </location>
</feature>
<feature type="compositionally biased region" description="Basic and acidic residues" evidence="1">
    <location>
        <begin position="225"/>
        <end position="241"/>
    </location>
</feature>
<sequence>MPPRMRRRITTATREEIDRQQKALAKSINRPFDLVANLPVSYNEPGSYESVFKNPLTVKDTGVLYLSLLRSRHCYVYEGPMFALYWIKQSAYAKKMAAQDSKYYEKVQNDPNSDARQPILLGDVSARDVMVKLCDGTLDLGPHTFEIRMFIAKDERSEKKKKKDKDIKEEGKDSNQESTPAPTTSTPSGSSHPGPSPLPVPAPVAPQISKAPEPNSEPPTVPQNSEDKSSATVDTGKENSHVSKSTPAPQPATQSNSAPEPSTNPNDTESTKEALSTKDATSTKNTEPTNSSSHISPPSNTPPVEPSTTPPTVSSAPRQRITLTNSRTKVPTKDTTSPSTSPANHIPPPTVPIARPQVKVGTTSNGSNVPAPNQTSEPSTSQPPQVEPRPISPPTVRAPPPRSDPSNMQSVENTIMIANLNAIARVDASLNSLMKIVASGNASPQQIMTFQGYIQRAREMGPQPHHAYLFPNYFQNGRYVKSGAVRDRKPKVPRDQKLTAFQEKYVKDATVLFEFAENSNVRYALPKDAIAEVLPQTKENIEADEKDILFSFLWVHNQKEVDEYEAKKKEYEDFMKKKEEDAKKKAEEEEAARKEAEEKQREDDEKIEKEDDDVEMKETEQDNDKEKAVEQTENSETGNKETESTETSQPIDESKDDEGSIATKDSEEPVKKEASETVDENTSEAMEISSPAPTRRLPPRRGKKGKRAPPPQKPRPPKEPEMPTEPEIRYTAMSFTIHKVPTRFVPIVANSVNPVEKVQEKMKHILETGTRTSNYYLWYQVDGKQDEALAEKIRVQLHQEEKKLNGIVVSGSGTTTSGLKKRKLMKADPIKKAE</sequence>
<name>A5DCL6_PICGU</name>
<feature type="compositionally biased region" description="Low complexity" evidence="1">
    <location>
        <begin position="178"/>
        <end position="193"/>
    </location>
</feature>
<reference evidence="4 5" key="1">
    <citation type="journal article" date="2009" name="Nature">
        <title>Evolution of pathogenicity and sexual reproduction in eight Candida genomes.</title>
        <authorList>
            <person name="Butler G."/>
            <person name="Rasmussen M.D."/>
            <person name="Lin M.F."/>
            <person name="Santos M.A."/>
            <person name="Sakthikumar S."/>
            <person name="Munro C.A."/>
            <person name="Rheinbay E."/>
            <person name="Grabherr M."/>
            <person name="Forche A."/>
            <person name="Reedy J.L."/>
            <person name="Agrafioti I."/>
            <person name="Arnaud M.B."/>
            <person name="Bates S."/>
            <person name="Brown A.J."/>
            <person name="Brunke S."/>
            <person name="Costanzo M.C."/>
            <person name="Fitzpatrick D.A."/>
            <person name="de Groot P.W."/>
            <person name="Harris D."/>
            <person name="Hoyer L.L."/>
            <person name="Hube B."/>
            <person name="Klis F.M."/>
            <person name="Kodira C."/>
            <person name="Lennard N."/>
            <person name="Logue M.E."/>
            <person name="Martin R."/>
            <person name="Neiman A.M."/>
            <person name="Nikolaou E."/>
            <person name="Quail M.A."/>
            <person name="Quinn J."/>
            <person name="Santos M.C."/>
            <person name="Schmitzberger F.F."/>
            <person name="Sherlock G."/>
            <person name="Shah P."/>
            <person name="Silverstein K.A."/>
            <person name="Skrzypek M.S."/>
            <person name="Soll D."/>
            <person name="Staggs R."/>
            <person name="Stansfield I."/>
            <person name="Stumpf M.P."/>
            <person name="Sudbery P.E."/>
            <person name="Srikantha T."/>
            <person name="Zeng Q."/>
            <person name="Berman J."/>
            <person name="Berriman M."/>
            <person name="Heitman J."/>
            <person name="Gow N.A."/>
            <person name="Lorenz M.C."/>
            <person name="Birren B.W."/>
            <person name="Kellis M."/>
            <person name="Cuomo C.A."/>
        </authorList>
    </citation>
    <scope>NUCLEOTIDE SEQUENCE [LARGE SCALE GENOMIC DNA]</scope>
    <source>
        <strain evidence="5">ATCC 6260 / CBS 566 / DSM 6381 / JCM 1539 / NBRC 10279 / NRRL Y-324</strain>
    </source>
</reference>
<feature type="compositionally biased region" description="Polar residues" evidence="1">
    <location>
        <begin position="242"/>
        <end position="268"/>
    </location>
</feature>
<feature type="compositionally biased region" description="Polar residues" evidence="1">
    <location>
        <begin position="278"/>
        <end position="295"/>
    </location>
</feature>
<feature type="region of interest" description="Disordered" evidence="1">
    <location>
        <begin position="583"/>
        <end position="725"/>
    </location>
</feature>
<dbReference type="KEGG" id="pgu:PGUG_01021"/>
<evidence type="ECO:0000313" key="5">
    <source>
        <dbReference type="Proteomes" id="UP000001997"/>
    </source>
</evidence>
<keyword evidence="5" id="KW-1185">Reference proteome</keyword>
<dbReference type="PANTHER" id="PTHR28108:SF1">
    <property type="entry name" value="SWR1-COMPLEX PROTEIN 3"/>
    <property type="match status" value="1"/>
</dbReference>
<dbReference type="VEuPathDB" id="FungiDB:PGUG_01021"/>
<organism evidence="4 5">
    <name type="scientific">Meyerozyma guilliermondii (strain ATCC 6260 / CBS 566 / DSM 6381 / JCM 1539 / NBRC 10279 / NRRL Y-324)</name>
    <name type="common">Yeast</name>
    <name type="synonym">Candida guilliermondii</name>
    <dbReference type="NCBI Taxonomy" id="294746"/>
    <lineage>
        <taxon>Eukaryota</taxon>
        <taxon>Fungi</taxon>
        <taxon>Dikarya</taxon>
        <taxon>Ascomycota</taxon>
        <taxon>Saccharomycotina</taxon>
        <taxon>Pichiomycetes</taxon>
        <taxon>Debaryomycetaceae</taxon>
        <taxon>Meyerozyma</taxon>
    </lineage>
</organism>
<feature type="region of interest" description="Disordered" evidence="1">
    <location>
        <begin position="155"/>
        <end position="408"/>
    </location>
</feature>
<dbReference type="GeneID" id="5129766"/>
<dbReference type="RefSeq" id="XP_001487644.2">
    <property type="nucleotide sequence ID" value="XM_001487594.1"/>
</dbReference>
<dbReference type="InParanoid" id="A5DCL6"/>
<evidence type="ECO:0008006" key="6">
    <source>
        <dbReference type="Google" id="ProtNLM"/>
    </source>
</evidence>
<evidence type="ECO:0000259" key="2">
    <source>
        <dbReference type="Pfam" id="PF24707"/>
    </source>
</evidence>
<proteinExistence type="predicted"/>
<dbReference type="InterPro" id="IPR058986">
    <property type="entry name" value="Swc3_C"/>
</dbReference>
<feature type="domain" description="SWR1-complex protein 3" evidence="2">
    <location>
        <begin position="30"/>
        <end position="156"/>
    </location>
</feature>
<feature type="compositionally biased region" description="Pro residues" evidence="1">
    <location>
        <begin position="385"/>
        <end position="403"/>
    </location>
</feature>